<evidence type="ECO:0000313" key="3">
    <source>
        <dbReference type="Proteomes" id="UP000694383"/>
    </source>
</evidence>
<dbReference type="InterPro" id="IPR001007">
    <property type="entry name" value="VWF_dom"/>
</dbReference>
<dbReference type="PANTHER" id="PTHR46303:SF3">
    <property type="entry name" value="CHORDIN-LIKE PROTEIN 2"/>
    <property type="match status" value="1"/>
</dbReference>
<dbReference type="AlphaFoldDB" id="A0A8C7X9T1"/>
<reference evidence="2" key="2">
    <citation type="submission" date="2025-09" db="UniProtKB">
        <authorList>
            <consortium name="Ensembl"/>
        </authorList>
    </citation>
    <scope>IDENTIFICATION</scope>
</reference>
<dbReference type="PROSITE" id="PS01208">
    <property type="entry name" value="VWFC_1"/>
    <property type="match status" value="1"/>
</dbReference>
<dbReference type="InterPro" id="IPR045717">
    <property type="entry name" value="CHRDL1/2"/>
</dbReference>
<proteinExistence type="predicted"/>
<feature type="domain" description="VWFC" evidence="1">
    <location>
        <begin position="54"/>
        <end position="125"/>
    </location>
</feature>
<dbReference type="Pfam" id="PF00093">
    <property type="entry name" value="VWC"/>
    <property type="match status" value="1"/>
</dbReference>
<dbReference type="GO" id="GO:0030514">
    <property type="term" value="P:negative regulation of BMP signaling pathway"/>
    <property type="evidence" value="ECO:0007669"/>
    <property type="project" value="TreeGrafter"/>
</dbReference>
<dbReference type="GO" id="GO:0005615">
    <property type="term" value="C:extracellular space"/>
    <property type="evidence" value="ECO:0007669"/>
    <property type="project" value="TreeGrafter"/>
</dbReference>
<dbReference type="GO" id="GO:0030154">
    <property type="term" value="P:cell differentiation"/>
    <property type="evidence" value="ECO:0007669"/>
    <property type="project" value="TreeGrafter"/>
</dbReference>
<accession>A0A8C7X9T1</accession>
<reference evidence="2" key="1">
    <citation type="submission" date="2025-08" db="UniProtKB">
        <authorList>
            <consortium name="Ensembl"/>
        </authorList>
    </citation>
    <scope>IDENTIFICATION</scope>
</reference>
<evidence type="ECO:0000259" key="1">
    <source>
        <dbReference type="PROSITE" id="PS50184"/>
    </source>
</evidence>
<keyword evidence="3" id="KW-1185">Reference proteome</keyword>
<dbReference type="Proteomes" id="UP000694383">
    <property type="component" value="Unplaced"/>
</dbReference>
<sequence length="152" mass="16492">MLLGILFPSIHRQILLESLWGHGVAGANPATVGQRQGTVGRSWSALEKEACSGVVCTFKDKTYSYGDSWHPNLEPFGFMFCVRCVCAEVSPRKHTGHVKCSTLKCPALSCEHPVTEPQRCCPRCTGTTGAFTNQERLSPNMISSHPGKAISA</sequence>
<dbReference type="SMART" id="SM00214">
    <property type="entry name" value="VWC"/>
    <property type="match status" value="1"/>
</dbReference>
<dbReference type="Ensembl" id="ENSOSIT00000010142.1">
    <property type="protein sequence ID" value="ENSOSIP00000009516.1"/>
    <property type="gene ID" value="ENSOSIG00000006025.1"/>
</dbReference>
<name>A0A8C7X9T1_9TELE</name>
<dbReference type="GO" id="GO:0036122">
    <property type="term" value="F:BMP binding"/>
    <property type="evidence" value="ECO:0007669"/>
    <property type="project" value="TreeGrafter"/>
</dbReference>
<dbReference type="Gene3D" id="2.10.70.10">
    <property type="entry name" value="Complement Module, domain 1"/>
    <property type="match status" value="1"/>
</dbReference>
<organism evidence="2 3">
    <name type="scientific">Oryzias sinensis</name>
    <name type="common">Chinese medaka</name>
    <dbReference type="NCBI Taxonomy" id="183150"/>
    <lineage>
        <taxon>Eukaryota</taxon>
        <taxon>Metazoa</taxon>
        <taxon>Chordata</taxon>
        <taxon>Craniata</taxon>
        <taxon>Vertebrata</taxon>
        <taxon>Euteleostomi</taxon>
        <taxon>Actinopterygii</taxon>
        <taxon>Neopterygii</taxon>
        <taxon>Teleostei</taxon>
        <taxon>Neoteleostei</taxon>
        <taxon>Acanthomorphata</taxon>
        <taxon>Ovalentaria</taxon>
        <taxon>Atherinomorphae</taxon>
        <taxon>Beloniformes</taxon>
        <taxon>Adrianichthyidae</taxon>
        <taxon>Oryziinae</taxon>
        <taxon>Oryzias</taxon>
    </lineage>
</organism>
<protein>
    <recommendedName>
        <fullName evidence="1">VWFC domain-containing protein</fullName>
    </recommendedName>
</protein>
<evidence type="ECO:0000313" key="2">
    <source>
        <dbReference type="Ensembl" id="ENSOSIP00000009516.1"/>
    </source>
</evidence>
<dbReference type="PROSITE" id="PS50184">
    <property type="entry name" value="VWFC_2"/>
    <property type="match status" value="1"/>
</dbReference>
<dbReference type="SUPFAM" id="SSF57603">
    <property type="entry name" value="FnI-like domain"/>
    <property type="match status" value="1"/>
</dbReference>
<dbReference type="PANTHER" id="PTHR46303">
    <property type="entry name" value="VWFC DOMAIN-CONTAINING PROTEIN"/>
    <property type="match status" value="1"/>
</dbReference>
<dbReference type="GeneTree" id="ENSGT00940000166571"/>